<organism evidence="1 2">
    <name type="scientific">Arctium lappa</name>
    <name type="common">Greater burdock</name>
    <name type="synonym">Lappa major</name>
    <dbReference type="NCBI Taxonomy" id="4217"/>
    <lineage>
        <taxon>Eukaryota</taxon>
        <taxon>Viridiplantae</taxon>
        <taxon>Streptophyta</taxon>
        <taxon>Embryophyta</taxon>
        <taxon>Tracheophyta</taxon>
        <taxon>Spermatophyta</taxon>
        <taxon>Magnoliopsida</taxon>
        <taxon>eudicotyledons</taxon>
        <taxon>Gunneridae</taxon>
        <taxon>Pentapetalae</taxon>
        <taxon>asterids</taxon>
        <taxon>campanulids</taxon>
        <taxon>Asterales</taxon>
        <taxon>Asteraceae</taxon>
        <taxon>Carduoideae</taxon>
        <taxon>Cardueae</taxon>
        <taxon>Arctiinae</taxon>
        <taxon>Arctium</taxon>
    </lineage>
</organism>
<accession>A0ACB8YGL8</accession>
<sequence>MEAPSETNNANPSTVTTKRNSKTKGKNNDFEFCKVCKLNHNQGRRHNYFPNHIKSLSSFLSRFQSKISDVRFFLKNPSLLRPELASRNRFWCVFCDSDVTEHGSSFACEKAIAHLASVDHLKNLKTFMWKHGGGMERVDRFQVSEADLAKYEQKCISMKNEGASEQSRGALIGPSNDIHNELKFDYIDNFDRNHIGSRNSSFPNGVLPLQNHTNEKYQVSQSDLSGGAASNTSSYDNKSLLLASNAKRSNNVQGKSSLTEGHLHNGLVYSEKREANGEVSSAGLLKLTQISSTVHNVDVGNVHSGAPPPWFDTTNRIHLDPAPKPGTKMDPVTKTVKSKLNPKRVGAAWAEKRKLEMEMERRGVLLTNRFDANWLPNFGRVWQSGSRKESLKEFAVEAKKPPKDEIESDSSVQLQPYISKRMRREANG</sequence>
<evidence type="ECO:0000313" key="1">
    <source>
        <dbReference type="EMBL" id="KAI3684428.1"/>
    </source>
</evidence>
<evidence type="ECO:0000313" key="2">
    <source>
        <dbReference type="Proteomes" id="UP001055879"/>
    </source>
</evidence>
<proteinExistence type="predicted"/>
<name>A0ACB8YGL8_ARCLA</name>
<dbReference type="EMBL" id="CM042058">
    <property type="protein sequence ID" value="KAI3684428.1"/>
    <property type="molecule type" value="Genomic_DNA"/>
</dbReference>
<reference evidence="2" key="1">
    <citation type="journal article" date="2022" name="Mol. Ecol. Resour.">
        <title>The genomes of chicory, endive, great burdock and yacon provide insights into Asteraceae palaeo-polyploidization history and plant inulin production.</title>
        <authorList>
            <person name="Fan W."/>
            <person name="Wang S."/>
            <person name="Wang H."/>
            <person name="Wang A."/>
            <person name="Jiang F."/>
            <person name="Liu H."/>
            <person name="Zhao H."/>
            <person name="Xu D."/>
            <person name="Zhang Y."/>
        </authorList>
    </citation>
    <scope>NUCLEOTIDE SEQUENCE [LARGE SCALE GENOMIC DNA]</scope>
    <source>
        <strain evidence="2">cv. Niubang</strain>
    </source>
</reference>
<comment type="caution">
    <text evidence="1">The sequence shown here is derived from an EMBL/GenBank/DDBJ whole genome shotgun (WGS) entry which is preliminary data.</text>
</comment>
<gene>
    <name evidence="1" type="ORF">L6452_33652</name>
</gene>
<dbReference type="Proteomes" id="UP001055879">
    <property type="component" value="Linkage Group LG12"/>
</dbReference>
<keyword evidence="2" id="KW-1185">Reference proteome</keyword>
<reference evidence="1 2" key="2">
    <citation type="journal article" date="2022" name="Mol. Ecol. Resour.">
        <title>The genomes of chicory, endive, great burdock and yacon provide insights into Asteraceae paleo-polyploidization history and plant inulin production.</title>
        <authorList>
            <person name="Fan W."/>
            <person name="Wang S."/>
            <person name="Wang H."/>
            <person name="Wang A."/>
            <person name="Jiang F."/>
            <person name="Liu H."/>
            <person name="Zhao H."/>
            <person name="Xu D."/>
            <person name="Zhang Y."/>
        </authorList>
    </citation>
    <scope>NUCLEOTIDE SEQUENCE [LARGE SCALE GENOMIC DNA]</scope>
    <source>
        <strain evidence="2">cv. Niubang</strain>
    </source>
</reference>
<protein>
    <submittedName>
        <fullName evidence="1">Uncharacterized protein</fullName>
    </submittedName>
</protein>